<proteinExistence type="predicted"/>
<reference evidence="1" key="1">
    <citation type="submission" date="2020-08" db="EMBL/GenBank/DDBJ databases">
        <title>Genome public.</title>
        <authorList>
            <person name="Liu C."/>
            <person name="Sun Q."/>
        </authorList>
    </citation>
    <scope>NUCLEOTIDE SEQUENCE</scope>
    <source>
        <strain evidence="1">NSJ-44</strain>
    </source>
</reference>
<evidence type="ECO:0000313" key="1">
    <source>
        <dbReference type="EMBL" id="MBC8529683.1"/>
    </source>
</evidence>
<comment type="caution">
    <text evidence="1">The sequence shown here is derived from an EMBL/GenBank/DDBJ whole genome shotgun (WGS) entry which is preliminary data.</text>
</comment>
<dbReference type="Proteomes" id="UP000654279">
    <property type="component" value="Unassembled WGS sequence"/>
</dbReference>
<dbReference type="EMBL" id="JACRSO010000004">
    <property type="protein sequence ID" value="MBC8529683.1"/>
    <property type="molecule type" value="Genomic_DNA"/>
</dbReference>
<protein>
    <submittedName>
        <fullName evidence="1">Uncharacterized protein</fullName>
    </submittedName>
</protein>
<dbReference type="AlphaFoldDB" id="A0A926HN02"/>
<gene>
    <name evidence="1" type="ORF">H8699_09610</name>
</gene>
<evidence type="ECO:0000313" key="2">
    <source>
        <dbReference type="Proteomes" id="UP000654279"/>
    </source>
</evidence>
<organism evidence="1 2">
    <name type="scientific">Luoshenia tenuis</name>
    <dbReference type="NCBI Taxonomy" id="2763654"/>
    <lineage>
        <taxon>Bacteria</taxon>
        <taxon>Bacillati</taxon>
        <taxon>Bacillota</taxon>
        <taxon>Clostridia</taxon>
        <taxon>Christensenellales</taxon>
        <taxon>Christensenellaceae</taxon>
        <taxon>Luoshenia</taxon>
    </lineage>
</organism>
<dbReference type="RefSeq" id="WP_249285508.1">
    <property type="nucleotide sequence ID" value="NZ_JACRSO010000004.1"/>
</dbReference>
<sequence length="57" mass="6672">MDDDIRRAFILWLKMDADSRALLRRLLCNASPEQLRRYAQATGITEAEISRLLHDQN</sequence>
<name>A0A926HN02_9FIRM</name>
<keyword evidence="2" id="KW-1185">Reference proteome</keyword>
<accession>A0A926HN02</accession>